<keyword evidence="4" id="KW-1185">Reference proteome</keyword>
<reference evidence="3 4" key="1">
    <citation type="journal article" date="2010" name="Stand. Genomic Sci.">
        <title>Complete genome sequence of Haliangium ochraceum type strain (SMP-2).</title>
        <authorList>
            <consortium name="US DOE Joint Genome Institute (JGI-PGF)"/>
            <person name="Ivanova N."/>
            <person name="Daum C."/>
            <person name="Lang E."/>
            <person name="Abt B."/>
            <person name="Kopitz M."/>
            <person name="Saunders E."/>
            <person name="Lapidus A."/>
            <person name="Lucas S."/>
            <person name="Glavina Del Rio T."/>
            <person name="Nolan M."/>
            <person name="Tice H."/>
            <person name="Copeland A."/>
            <person name="Cheng J.F."/>
            <person name="Chen F."/>
            <person name="Bruce D."/>
            <person name="Goodwin L."/>
            <person name="Pitluck S."/>
            <person name="Mavromatis K."/>
            <person name="Pati A."/>
            <person name="Mikhailova N."/>
            <person name="Chen A."/>
            <person name="Palaniappan K."/>
            <person name="Land M."/>
            <person name="Hauser L."/>
            <person name="Chang Y.J."/>
            <person name="Jeffries C.D."/>
            <person name="Detter J.C."/>
            <person name="Brettin T."/>
            <person name="Rohde M."/>
            <person name="Goker M."/>
            <person name="Bristow J."/>
            <person name="Markowitz V."/>
            <person name="Eisen J.A."/>
            <person name="Hugenholtz P."/>
            <person name="Kyrpides N.C."/>
            <person name="Klenk H.P."/>
        </authorList>
    </citation>
    <scope>NUCLEOTIDE SEQUENCE [LARGE SCALE GENOMIC DNA]</scope>
    <source>
        <strain evidence="4">DSM 14365 / CIP 107738 / JCM 11303 / AJ 13395 / SMP-2</strain>
    </source>
</reference>
<dbReference type="STRING" id="502025.Hoch_3370"/>
<evidence type="ECO:0000256" key="1">
    <source>
        <dbReference type="SAM" id="MobiDB-lite"/>
    </source>
</evidence>
<evidence type="ECO:0000313" key="4">
    <source>
        <dbReference type="Proteomes" id="UP000001880"/>
    </source>
</evidence>
<keyword evidence="2" id="KW-0732">Signal</keyword>
<dbReference type="AlphaFoldDB" id="D0LV31"/>
<feature type="region of interest" description="Disordered" evidence="1">
    <location>
        <begin position="52"/>
        <end position="72"/>
    </location>
</feature>
<gene>
    <name evidence="3" type="ordered locus">Hoch_3370</name>
</gene>
<dbReference type="HOGENOM" id="CLU_2716819_0_0_7"/>
<feature type="signal peptide" evidence="2">
    <location>
        <begin position="1"/>
        <end position="23"/>
    </location>
</feature>
<dbReference type="PROSITE" id="PS51257">
    <property type="entry name" value="PROKAR_LIPOPROTEIN"/>
    <property type="match status" value="1"/>
</dbReference>
<name>D0LV31_HALO1</name>
<feature type="chain" id="PRO_5003010507" description="Lipoprotein" evidence="2">
    <location>
        <begin position="24"/>
        <end position="72"/>
    </location>
</feature>
<protein>
    <recommendedName>
        <fullName evidence="5">Lipoprotein</fullName>
    </recommendedName>
</protein>
<dbReference type="KEGG" id="hoh:Hoch_3370"/>
<dbReference type="Proteomes" id="UP000001880">
    <property type="component" value="Chromosome"/>
</dbReference>
<evidence type="ECO:0008006" key="5">
    <source>
        <dbReference type="Google" id="ProtNLM"/>
    </source>
</evidence>
<evidence type="ECO:0000256" key="2">
    <source>
        <dbReference type="SAM" id="SignalP"/>
    </source>
</evidence>
<dbReference type="EMBL" id="CP001804">
    <property type="protein sequence ID" value="ACY15872.1"/>
    <property type="molecule type" value="Genomic_DNA"/>
</dbReference>
<evidence type="ECO:0000313" key="3">
    <source>
        <dbReference type="EMBL" id="ACY15872.1"/>
    </source>
</evidence>
<proteinExistence type="predicted"/>
<dbReference type="RefSeq" id="WP_012828472.1">
    <property type="nucleotide sequence ID" value="NC_013440.1"/>
</dbReference>
<accession>D0LV31</accession>
<sequence length="72" mass="7406">MSRLLLAAWLAAAVTLSSGCYLLLDFETPDAGVDADTEASEVNAAVIDEPAIAAPDTDASDIDAPDIDATIR</sequence>
<organism evidence="3 4">
    <name type="scientific">Haliangium ochraceum (strain DSM 14365 / JCM 11303 / SMP-2)</name>
    <dbReference type="NCBI Taxonomy" id="502025"/>
    <lineage>
        <taxon>Bacteria</taxon>
        <taxon>Pseudomonadati</taxon>
        <taxon>Myxococcota</taxon>
        <taxon>Polyangia</taxon>
        <taxon>Haliangiales</taxon>
        <taxon>Kofleriaceae</taxon>
        <taxon>Haliangium</taxon>
    </lineage>
</organism>